<dbReference type="KEGG" id="gfl:GRFL_0364"/>
<keyword evidence="2" id="KW-1185">Reference proteome</keyword>
<name>A0A1L7I0G4_9FLAO</name>
<protein>
    <submittedName>
        <fullName evidence="1">Uncharacterized protein</fullName>
    </submittedName>
</protein>
<evidence type="ECO:0000313" key="1">
    <source>
        <dbReference type="EMBL" id="APU67088.1"/>
    </source>
</evidence>
<dbReference type="AlphaFoldDB" id="A0A1L7I0G4"/>
<evidence type="ECO:0000313" key="2">
    <source>
        <dbReference type="Proteomes" id="UP000186230"/>
    </source>
</evidence>
<dbReference type="EMBL" id="CP016359">
    <property type="protein sequence ID" value="APU67088.1"/>
    <property type="molecule type" value="Genomic_DNA"/>
</dbReference>
<organism evidence="1 2">
    <name type="scientific">Christiangramia flava JLT2011</name>
    <dbReference type="NCBI Taxonomy" id="1229726"/>
    <lineage>
        <taxon>Bacteria</taxon>
        <taxon>Pseudomonadati</taxon>
        <taxon>Bacteroidota</taxon>
        <taxon>Flavobacteriia</taxon>
        <taxon>Flavobacteriales</taxon>
        <taxon>Flavobacteriaceae</taxon>
        <taxon>Christiangramia</taxon>
    </lineage>
</organism>
<dbReference type="Proteomes" id="UP000186230">
    <property type="component" value="Chromosome"/>
</dbReference>
<accession>A0A1L7I0G4</accession>
<proteinExistence type="predicted"/>
<sequence>MPFTNMRLNLFNSVTEPKVMATVSLNSVFDMIKYGSDKKCLIEEAQRALILNFDKDKYDSIKVTLPCVTYSFLFNGYRNSKSIIKPTGIIAIDMDGDTKCPDEDILYASYKTLSNKGRHCLVKVEGLTQNNFRYNYELISEKLGINADLNAAKVTQPFIIPFDSSIYINNDSEIWKANEIKKTHIIPEKKEKVIGNGVGQSEKKRFTNLNDIIAHIDFDGEAIYDNGEKFGVASIFIPRHGIREGYRNTILIAIGYQFRALNPTSSYYDIYNLLQDINKKHSKPPVTKKELKKLVNSIMKTESDDLKLTLNERKRFVFNPDYDLTRKERQSLVMTAINKDKARKSFEEIRAALDEWEFLKHGKITQKKLAMVAGKNIKTIKKYYSKFKDKIKSLNKSYKEKTKPP</sequence>
<reference evidence="1 2" key="1">
    <citation type="submission" date="2016-07" db="EMBL/GenBank/DDBJ databases">
        <title>Multi-omics approach to identify versatile polysaccharide utilization systems of a marine flavobacterium Gramella flava.</title>
        <authorList>
            <person name="Tang K."/>
        </authorList>
    </citation>
    <scope>NUCLEOTIDE SEQUENCE [LARGE SCALE GENOMIC DNA]</scope>
    <source>
        <strain evidence="1 2">JLT2011</strain>
    </source>
</reference>
<gene>
    <name evidence="1" type="ORF">GRFL_0364</name>
</gene>